<reference evidence="2" key="2">
    <citation type="journal article" date="2023" name="IMA Fungus">
        <title>Comparative genomic study of the Penicillium genus elucidates a diverse pangenome and 15 lateral gene transfer events.</title>
        <authorList>
            <person name="Petersen C."/>
            <person name="Sorensen T."/>
            <person name="Nielsen M.R."/>
            <person name="Sondergaard T.E."/>
            <person name="Sorensen J.L."/>
            <person name="Fitzpatrick D.A."/>
            <person name="Frisvad J.C."/>
            <person name="Nielsen K.L."/>
        </authorList>
    </citation>
    <scope>NUCLEOTIDE SEQUENCE</scope>
    <source>
        <strain evidence="2">IBT 29677</strain>
    </source>
</reference>
<feature type="domain" description="Protein kinase" evidence="1">
    <location>
        <begin position="161"/>
        <end position="533"/>
    </location>
</feature>
<evidence type="ECO:0000313" key="3">
    <source>
        <dbReference type="Proteomes" id="UP001147747"/>
    </source>
</evidence>
<dbReference type="Proteomes" id="UP001147747">
    <property type="component" value="Unassembled WGS sequence"/>
</dbReference>
<comment type="caution">
    <text evidence="2">The sequence shown here is derived from an EMBL/GenBank/DDBJ whole genome shotgun (WGS) entry which is preliminary data.</text>
</comment>
<dbReference type="InterPro" id="IPR000719">
    <property type="entry name" value="Prot_kinase_dom"/>
</dbReference>
<dbReference type="SUPFAM" id="SSF56112">
    <property type="entry name" value="Protein kinase-like (PK-like)"/>
    <property type="match status" value="1"/>
</dbReference>
<dbReference type="GO" id="GO:0005524">
    <property type="term" value="F:ATP binding"/>
    <property type="evidence" value="ECO:0007669"/>
    <property type="project" value="InterPro"/>
</dbReference>
<evidence type="ECO:0000259" key="1">
    <source>
        <dbReference type="PROSITE" id="PS50011"/>
    </source>
</evidence>
<dbReference type="GeneID" id="81372804"/>
<dbReference type="OrthoDB" id="1911848at2759"/>
<organism evidence="2 3">
    <name type="scientific">Penicillium cosmopolitanum</name>
    <dbReference type="NCBI Taxonomy" id="1131564"/>
    <lineage>
        <taxon>Eukaryota</taxon>
        <taxon>Fungi</taxon>
        <taxon>Dikarya</taxon>
        <taxon>Ascomycota</taxon>
        <taxon>Pezizomycotina</taxon>
        <taxon>Eurotiomycetes</taxon>
        <taxon>Eurotiomycetidae</taxon>
        <taxon>Eurotiales</taxon>
        <taxon>Aspergillaceae</taxon>
        <taxon>Penicillium</taxon>
    </lineage>
</organism>
<dbReference type="GO" id="GO:0004672">
    <property type="term" value="F:protein kinase activity"/>
    <property type="evidence" value="ECO:0007669"/>
    <property type="project" value="InterPro"/>
</dbReference>
<sequence>MDPASLGFASASMVELCIKTGKQFYIHCKTYRNAETELRQVILEIEGYWLRIEDQVIFLRDHWDSLSERYQVHQDQVLQELQSTLQTAIYALDNVLGKPEDISQWEKLLAKKGEAKRVKYVLYTKNKLERIITQLDRWLRQFDPSWFLLSRMSNMIIGRDFESGRDSDSSAISTVAKLREAHEESQTTLVPSSSSSIFLGKDYGLKDIEVIPLAHSSMGLTNEGRRIIIDHYFLRNAVDVGTARKDVRDLASILSKVDPAFSSLLPCEGVVKAESPSASEPHFRMIFTIPPKMSHAIPRSLRYLLLENKKNYELNERINLAVSLARSVVFLHASRIVHKNITPENIVLLHTENEALGTPFLVGFERFRFDERRTNMTGDDNWEKNIYRHPQRQGLQPEEVYSMRHDIYSVGVCLLEIGLWTSFVHYTEDLQVAGPDSELPIDSLVAAKNKRKAAADIKAILVKKALTHLPQLMGKIYTDVVVSCLTCIDRDSQFFKDAGDFEDDDGIIVGVRYIEKVNKAPWAPLSYQNPGYA</sequence>
<evidence type="ECO:0000313" key="2">
    <source>
        <dbReference type="EMBL" id="KAJ5386646.1"/>
    </source>
</evidence>
<keyword evidence="3" id="KW-1185">Reference proteome</keyword>
<gene>
    <name evidence="2" type="ORF">N7509_009187</name>
</gene>
<accession>A0A9X0B3E9</accession>
<name>A0A9X0B3E9_9EURO</name>
<dbReference type="AlphaFoldDB" id="A0A9X0B3E9"/>
<reference evidence="2" key="1">
    <citation type="submission" date="2022-12" db="EMBL/GenBank/DDBJ databases">
        <authorList>
            <person name="Petersen C."/>
        </authorList>
    </citation>
    <scope>NUCLEOTIDE SEQUENCE</scope>
    <source>
        <strain evidence="2">IBT 29677</strain>
    </source>
</reference>
<dbReference type="InterPro" id="IPR011009">
    <property type="entry name" value="Kinase-like_dom_sf"/>
</dbReference>
<dbReference type="PANTHER" id="PTHR37542">
    <property type="entry name" value="HELO DOMAIN-CONTAINING PROTEIN-RELATED"/>
    <property type="match status" value="1"/>
</dbReference>
<proteinExistence type="predicted"/>
<dbReference type="PANTHER" id="PTHR37542:SF3">
    <property type="entry name" value="PRION-INHIBITION AND PROPAGATION HELO DOMAIN-CONTAINING PROTEIN"/>
    <property type="match status" value="1"/>
</dbReference>
<dbReference type="PROSITE" id="PS50011">
    <property type="entry name" value="PROTEIN_KINASE_DOM"/>
    <property type="match status" value="1"/>
</dbReference>
<dbReference type="EMBL" id="JAPZBU010000009">
    <property type="protein sequence ID" value="KAJ5386646.1"/>
    <property type="molecule type" value="Genomic_DNA"/>
</dbReference>
<protein>
    <recommendedName>
        <fullName evidence="1">Protein kinase domain-containing protein</fullName>
    </recommendedName>
</protein>
<dbReference type="RefSeq" id="XP_056484444.1">
    <property type="nucleotide sequence ID" value="XM_056633824.1"/>
</dbReference>
<dbReference type="Gene3D" id="1.10.510.10">
    <property type="entry name" value="Transferase(Phosphotransferase) domain 1"/>
    <property type="match status" value="1"/>
</dbReference>